<evidence type="ECO:0000313" key="19">
    <source>
        <dbReference type="Proteomes" id="UP000062475"/>
    </source>
</evidence>
<comment type="cofactor">
    <cofactor evidence="6">
        <name>[2Fe-2S] cluster</name>
        <dbReference type="ChEBI" id="CHEBI:190135"/>
    </cofactor>
</comment>
<reference evidence="14 16" key="3">
    <citation type="submission" date="2015-07" db="EMBL/GenBank/DDBJ databases">
        <title>Physiological, transcriptional responses and genome re-sequencing of acid resistant extremely thermoacidophilic Metallosphaera sedula SARC-M1.</title>
        <authorList>
            <person name="Ai C."/>
            <person name="McCarthy S."/>
            <person name="Eckrich V."/>
            <person name="Rudrappa D."/>
            <person name="Qiu G."/>
            <person name="Blum P."/>
        </authorList>
    </citation>
    <scope>NUCLEOTIDE SEQUENCE [LARGE SCALE GENOMIC DNA]</scope>
    <source>
        <strain evidence="14 16">SARC-M1</strain>
    </source>
</reference>
<evidence type="ECO:0000313" key="15">
    <source>
        <dbReference type="Proteomes" id="UP000029084"/>
    </source>
</evidence>
<evidence type="ECO:0000256" key="7">
    <source>
        <dbReference type="SAM" id="Phobius"/>
    </source>
</evidence>
<dbReference type="EMBL" id="CP012172">
    <property type="protein sequence ID" value="AKV73481.1"/>
    <property type="molecule type" value="Genomic_DNA"/>
</dbReference>
<reference evidence="17 18" key="2">
    <citation type="journal article" date="2015" name="Genome Announc.">
        <title>Complete Genome Sequences of Evolved Arsenate-Resistant Metallosphaera sedula Strains.</title>
        <authorList>
            <person name="Ai C."/>
            <person name="McCarthy S."/>
            <person name="Schackwitz W."/>
            <person name="Martin J."/>
            <person name="Lipzen A."/>
            <person name="Blum P."/>
        </authorList>
    </citation>
    <scope>NUCLEOTIDE SEQUENCE [LARGE SCALE GENOMIC DNA]</scope>
    <source>
        <strain evidence="12 18">ARS120-1</strain>
        <strain evidence="13 17">ARS120-2</strain>
        <strain evidence="10 20">ARS50-1</strain>
        <strain evidence="11 19">ARS50-2</strain>
    </source>
</reference>
<dbReference type="EMBL" id="CP012176">
    <property type="protein sequence ID" value="AKV82461.1"/>
    <property type="molecule type" value="Genomic_DNA"/>
</dbReference>
<proteinExistence type="predicted"/>
<evidence type="ECO:0000256" key="2">
    <source>
        <dbReference type="ARBA" id="ARBA00022723"/>
    </source>
</evidence>
<dbReference type="Proteomes" id="UP000061362">
    <property type="component" value="Chromosome"/>
</dbReference>
<evidence type="ECO:0000256" key="6">
    <source>
        <dbReference type="ARBA" id="ARBA00034078"/>
    </source>
</evidence>
<dbReference type="PROSITE" id="PS51296">
    <property type="entry name" value="RIESKE"/>
    <property type="match status" value="1"/>
</dbReference>
<dbReference type="Proteomes" id="UP000062398">
    <property type="component" value="Chromosome"/>
</dbReference>
<evidence type="ECO:0000259" key="8">
    <source>
        <dbReference type="PROSITE" id="PS51296"/>
    </source>
</evidence>
<accession>A0A088E2G1</accession>
<dbReference type="GO" id="GO:0016020">
    <property type="term" value="C:membrane"/>
    <property type="evidence" value="ECO:0007669"/>
    <property type="project" value="InterPro"/>
</dbReference>
<dbReference type="GeneID" id="91754769"/>
<dbReference type="InterPro" id="IPR017941">
    <property type="entry name" value="Rieske_2Fe-2S"/>
</dbReference>
<dbReference type="PATRIC" id="fig|43687.5.peg.331"/>
<gene>
    <name evidence="9" type="ORF">HA72_0322</name>
    <name evidence="10" type="ORF">MsedA_0335</name>
    <name evidence="11" type="ORF">MsedB_0335</name>
    <name evidence="12" type="ORF">MsedC_0334</name>
    <name evidence="13" type="ORF">MsedD_0335</name>
    <name evidence="14" type="ORF">MsedE_0335</name>
</gene>
<keyword evidence="7" id="KW-0472">Membrane</keyword>
<dbReference type="InterPro" id="IPR036922">
    <property type="entry name" value="Rieske_2Fe-2S_sf"/>
</dbReference>
<evidence type="ECO:0000313" key="16">
    <source>
        <dbReference type="Proteomes" id="UP000056255"/>
    </source>
</evidence>
<dbReference type="EMBL" id="CP012175">
    <property type="protein sequence ID" value="AKV80215.1"/>
    <property type="molecule type" value="Genomic_DNA"/>
</dbReference>
<keyword evidence="5" id="KW-1015">Disulfide bond</keyword>
<evidence type="ECO:0000256" key="4">
    <source>
        <dbReference type="ARBA" id="ARBA00023014"/>
    </source>
</evidence>
<evidence type="ECO:0000313" key="14">
    <source>
        <dbReference type="EMBL" id="AKV82461.1"/>
    </source>
</evidence>
<evidence type="ECO:0000313" key="12">
    <source>
        <dbReference type="EMBL" id="AKV77970.1"/>
    </source>
</evidence>
<dbReference type="PANTHER" id="PTHR10134">
    <property type="entry name" value="CYTOCHROME B-C1 COMPLEX SUBUNIT RIESKE, MITOCHONDRIAL"/>
    <property type="match status" value="1"/>
</dbReference>
<keyword evidence="3" id="KW-0408">Iron</keyword>
<evidence type="ECO:0000313" key="20">
    <source>
        <dbReference type="Proteomes" id="UP000068832"/>
    </source>
</evidence>
<dbReference type="Pfam" id="PF00355">
    <property type="entry name" value="Rieske"/>
    <property type="match status" value="1"/>
</dbReference>
<evidence type="ECO:0000256" key="5">
    <source>
        <dbReference type="ARBA" id="ARBA00023157"/>
    </source>
</evidence>
<organism evidence="9 15">
    <name type="scientific">Metallosphaera sedula</name>
    <dbReference type="NCBI Taxonomy" id="43687"/>
    <lineage>
        <taxon>Archaea</taxon>
        <taxon>Thermoproteota</taxon>
        <taxon>Thermoprotei</taxon>
        <taxon>Sulfolobales</taxon>
        <taxon>Sulfolobaceae</taxon>
        <taxon>Metallosphaera</taxon>
    </lineage>
</organism>
<dbReference type="GO" id="GO:0051537">
    <property type="term" value="F:2 iron, 2 sulfur cluster binding"/>
    <property type="evidence" value="ECO:0007669"/>
    <property type="project" value="UniProtKB-KW"/>
</dbReference>
<dbReference type="InterPro" id="IPR005805">
    <property type="entry name" value="Rieske_Fe-S_prot_C"/>
</dbReference>
<dbReference type="EMBL" id="CP012174">
    <property type="protein sequence ID" value="AKV77970.1"/>
    <property type="molecule type" value="Genomic_DNA"/>
</dbReference>
<dbReference type="InterPro" id="IPR014349">
    <property type="entry name" value="Rieske_Fe-S_prot"/>
</dbReference>
<sequence>MDRRDFLRLSLILGGAIAVSPLITPVLDYMGYYYGELKSISPKYLVANNSQGLEGFPRYKVANISQLQGSCPVYFFTYPLTDEPCFLVDFNKLNNMKDVEFKNPYANQFRINTNFKDIVGVGPKNSICAFSAVCVHLGCQLPAQALVSSSSDPGLNPSTSILHCPCHGSMYQLDQGGVVVGGPAPRPLPMVLLEYDETTGDIYAVGTNAPYFSEAVPRRRPRDNLIYDPRYSYSVPSNPACVRVSYWRNRKGPGLTGSWSGSTRGQVYMVTP</sequence>
<reference evidence="9 15" key="1">
    <citation type="journal article" date="2014" name="J. Bacteriol.">
        <title>Role of an Archaeal PitA Transporter in the Copper and Arsenic Resistance of Metallosphaera sedula, an Extreme Thermoacidophile.</title>
        <authorList>
            <person name="McCarthy S."/>
            <person name="Ai C."/>
            <person name="Wheaton G."/>
            <person name="Tevatia R."/>
            <person name="Eckrich V."/>
            <person name="Kelly R."/>
            <person name="Blum P."/>
        </authorList>
    </citation>
    <scope>NUCLEOTIDE SEQUENCE [LARGE SCALE GENOMIC DNA]</scope>
    <source>
        <strain evidence="9 15">CuR1</strain>
    </source>
</reference>
<dbReference type="AlphaFoldDB" id="A0A088E2G1"/>
<dbReference type="Proteomes" id="UP000068832">
    <property type="component" value="Chromosome"/>
</dbReference>
<keyword evidence="4" id="KW-0411">Iron-sulfur</keyword>
<feature type="domain" description="Rieske" evidence="8">
    <location>
        <begin position="118"/>
        <end position="202"/>
    </location>
</feature>
<dbReference type="OMA" id="PLTDEPC"/>
<keyword evidence="7" id="KW-1133">Transmembrane helix</keyword>
<evidence type="ECO:0000313" key="18">
    <source>
        <dbReference type="Proteomes" id="UP000062398"/>
    </source>
</evidence>
<protein>
    <submittedName>
        <fullName evidence="9">Rieske (2Fe-2S) domain protein</fullName>
    </submittedName>
    <submittedName>
        <fullName evidence="10">Rieske (2Fe-2S) protein</fullName>
    </submittedName>
</protein>
<dbReference type="Proteomes" id="UP000029084">
    <property type="component" value="Chromosome"/>
</dbReference>
<feature type="transmembrane region" description="Helical" evidence="7">
    <location>
        <begin position="12"/>
        <end position="34"/>
    </location>
</feature>
<keyword evidence="1" id="KW-0001">2Fe-2S</keyword>
<dbReference type="GO" id="GO:0046872">
    <property type="term" value="F:metal ion binding"/>
    <property type="evidence" value="ECO:0007669"/>
    <property type="project" value="UniProtKB-KW"/>
</dbReference>
<evidence type="ECO:0000313" key="9">
    <source>
        <dbReference type="EMBL" id="AIM26486.1"/>
    </source>
</evidence>
<dbReference type="EMBL" id="CP012173">
    <property type="protein sequence ID" value="AKV75723.1"/>
    <property type="molecule type" value="Genomic_DNA"/>
</dbReference>
<dbReference type="RefSeq" id="WP_011921467.1">
    <property type="nucleotide sequence ID" value="NZ_CP008822.1"/>
</dbReference>
<evidence type="ECO:0000313" key="10">
    <source>
        <dbReference type="EMBL" id="AKV73481.1"/>
    </source>
</evidence>
<name>A0A088E2G1_9CREN</name>
<evidence type="ECO:0000313" key="13">
    <source>
        <dbReference type="EMBL" id="AKV80215.1"/>
    </source>
</evidence>
<keyword evidence="2" id="KW-0479">Metal-binding</keyword>
<dbReference type="Gene3D" id="2.102.10.10">
    <property type="entry name" value="Rieske [2Fe-2S] iron-sulphur domain"/>
    <property type="match status" value="1"/>
</dbReference>
<evidence type="ECO:0000256" key="1">
    <source>
        <dbReference type="ARBA" id="ARBA00022714"/>
    </source>
</evidence>
<evidence type="ECO:0000313" key="17">
    <source>
        <dbReference type="Proteomes" id="UP000061362"/>
    </source>
</evidence>
<keyword evidence="7" id="KW-0812">Transmembrane</keyword>
<evidence type="ECO:0000313" key="11">
    <source>
        <dbReference type="EMBL" id="AKV75723.1"/>
    </source>
</evidence>
<evidence type="ECO:0000256" key="3">
    <source>
        <dbReference type="ARBA" id="ARBA00023004"/>
    </source>
</evidence>
<dbReference type="Proteomes" id="UP000056255">
    <property type="component" value="Chromosome"/>
</dbReference>
<dbReference type="EMBL" id="CP008822">
    <property type="protein sequence ID" value="AIM26486.1"/>
    <property type="molecule type" value="Genomic_DNA"/>
</dbReference>
<dbReference type="PRINTS" id="PR00162">
    <property type="entry name" value="RIESKE"/>
</dbReference>
<dbReference type="SUPFAM" id="SSF50022">
    <property type="entry name" value="ISP domain"/>
    <property type="match status" value="1"/>
</dbReference>
<dbReference type="Proteomes" id="UP000062475">
    <property type="component" value="Chromosome"/>
</dbReference>